<reference evidence="4 5" key="1">
    <citation type="submission" date="2020-10" db="EMBL/GenBank/DDBJ databases">
        <title>Identification of Nocardia species via Next-generation sequencing and recognition of intraspecies genetic diversity.</title>
        <authorList>
            <person name="Li P."/>
            <person name="Li P."/>
            <person name="Lu B."/>
        </authorList>
    </citation>
    <scope>NUCLEOTIDE SEQUENCE [LARGE SCALE GENOMIC DNA]</scope>
    <source>
        <strain evidence="4 5">BJ06-0157</strain>
    </source>
</reference>
<feature type="region of interest" description="Disordered" evidence="1">
    <location>
        <begin position="182"/>
        <end position="212"/>
    </location>
</feature>
<keyword evidence="5" id="KW-1185">Reference proteome</keyword>
<dbReference type="Pfam" id="PF05239">
    <property type="entry name" value="PRC"/>
    <property type="match status" value="1"/>
</dbReference>
<dbReference type="Pfam" id="PF09557">
    <property type="entry name" value="DUF2382"/>
    <property type="match status" value="1"/>
</dbReference>
<dbReference type="EMBL" id="JADLQX010000002">
    <property type="protein sequence ID" value="MBF6296703.1"/>
    <property type="molecule type" value="Genomic_DNA"/>
</dbReference>
<accession>A0ABS0CLN3</accession>
<dbReference type="InterPro" id="IPR011033">
    <property type="entry name" value="PRC_barrel-like_sf"/>
</dbReference>
<name>A0ABS0CLN3_9NOCA</name>
<comment type="caution">
    <text evidence="4">The sequence shown here is derived from an EMBL/GenBank/DDBJ whole genome shotgun (WGS) entry which is preliminary data.</text>
</comment>
<evidence type="ECO:0000259" key="3">
    <source>
        <dbReference type="Pfam" id="PF09557"/>
    </source>
</evidence>
<dbReference type="SUPFAM" id="SSF50346">
    <property type="entry name" value="PRC-barrel domain"/>
    <property type="match status" value="1"/>
</dbReference>
<evidence type="ECO:0000313" key="5">
    <source>
        <dbReference type="Proteomes" id="UP000702209"/>
    </source>
</evidence>
<sequence length="212" mass="23411">MTEMLETLIGSSVYDPGGAKIGKVKRVYVDNNSGSPTWVAVSTGLFSPDALVPLAGAEHRADSAVLQVQVEKEAVKTAPQLDHDGQISPQAEQELFDHYQIDPDCAAWDVYGRQPLADQPPRAETGMPRLDERCDLGADQQDAGMARMRTYLESEEETLRMPATGDPMRIEPEPIADAYAVDSADLGMHEPEVDPYEDRRTDGMEDPERPRR</sequence>
<protein>
    <submittedName>
        <fullName evidence="4">PRC-barrel domain-containing protein</fullName>
    </submittedName>
</protein>
<evidence type="ECO:0000256" key="1">
    <source>
        <dbReference type="SAM" id="MobiDB-lite"/>
    </source>
</evidence>
<dbReference type="InterPro" id="IPR027275">
    <property type="entry name" value="PRC-brl_dom"/>
</dbReference>
<dbReference type="RefSeq" id="WP_195128049.1">
    <property type="nucleotide sequence ID" value="NZ_JADLQX010000002.1"/>
</dbReference>
<evidence type="ECO:0000313" key="4">
    <source>
        <dbReference type="EMBL" id="MBF6296703.1"/>
    </source>
</evidence>
<feature type="domain" description="DUF2382" evidence="3">
    <location>
        <begin position="127"/>
        <end position="198"/>
    </location>
</feature>
<feature type="compositionally biased region" description="Basic and acidic residues" evidence="1">
    <location>
        <begin position="187"/>
        <end position="212"/>
    </location>
</feature>
<dbReference type="Gene3D" id="3.90.50.10">
    <property type="entry name" value="Photosynthetic Reaction Center, subunit H, domain 2"/>
    <property type="match status" value="1"/>
</dbReference>
<dbReference type="Proteomes" id="UP000702209">
    <property type="component" value="Unassembled WGS sequence"/>
</dbReference>
<dbReference type="InterPro" id="IPR014747">
    <property type="entry name" value="Bac_photo_RC_H_C"/>
</dbReference>
<gene>
    <name evidence="4" type="ORF">IU459_03995</name>
</gene>
<organism evidence="4 5">
    <name type="scientific">Nocardia amamiensis</name>
    <dbReference type="NCBI Taxonomy" id="404578"/>
    <lineage>
        <taxon>Bacteria</taxon>
        <taxon>Bacillati</taxon>
        <taxon>Actinomycetota</taxon>
        <taxon>Actinomycetes</taxon>
        <taxon>Mycobacteriales</taxon>
        <taxon>Nocardiaceae</taxon>
        <taxon>Nocardia</taxon>
    </lineage>
</organism>
<feature type="domain" description="PRC-barrel" evidence="2">
    <location>
        <begin position="6"/>
        <end position="74"/>
    </location>
</feature>
<proteinExistence type="predicted"/>
<dbReference type="InterPro" id="IPR019060">
    <property type="entry name" value="DUF2382"/>
</dbReference>
<evidence type="ECO:0000259" key="2">
    <source>
        <dbReference type="Pfam" id="PF05239"/>
    </source>
</evidence>